<dbReference type="SUPFAM" id="SSF46785">
    <property type="entry name" value="Winged helix' DNA-binding domain"/>
    <property type="match status" value="1"/>
</dbReference>
<comment type="caution">
    <text evidence="5">The sequence shown here is derived from an EMBL/GenBank/DDBJ whole genome shotgun (WGS) entry which is preliminary data.</text>
</comment>
<evidence type="ECO:0000256" key="2">
    <source>
        <dbReference type="ARBA" id="ARBA00023125"/>
    </source>
</evidence>
<dbReference type="InterPro" id="IPR001845">
    <property type="entry name" value="HTH_ArsR_DNA-bd_dom"/>
</dbReference>
<keyword evidence="2" id="KW-0238">DNA-binding</keyword>
<name>A0ABQ3J834_9RHOB</name>
<dbReference type="NCBIfam" id="NF033788">
    <property type="entry name" value="HTH_metalloreg"/>
    <property type="match status" value="1"/>
</dbReference>
<organism evidence="5 6">
    <name type="scientific">Aliiroseovarius zhejiangensis</name>
    <dbReference type="NCBI Taxonomy" id="1632025"/>
    <lineage>
        <taxon>Bacteria</taxon>
        <taxon>Pseudomonadati</taxon>
        <taxon>Pseudomonadota</taxon>
        <taxon>Alphaproteobacteria</taxon>
        <taxon>Rhodobacterales</taxon>
        <taxon>Paracoccaceae</taxon>
        <taxon>Aliiroseovarius</taxon>
    </lineage>
</organism>
<keyword evidence="6" id="KW-1185">Reference proteome</keyword>
<evidence type="ECO:0000313" key="6">
    <source>
        <dbReference type="Proteomes" id="UP000609802"/>
    </source>
</evidence>
<protein>
    <submittedName>
        <fullName evidence="5">Transcriptional regulator</fullName>
    </submittedName>
</protein>
<dbReference type="PROSITE" id="PS50987">
    <property type="entry name" value="HTH_ARSR_2"/>
    <property type="match status" value="1"/>
</dbReference>
<dbReference type="RefSeq" id="WP_229836825.1">
    <property type="nucleotide sequence ID" value="NZ_BNCH01000006.1"/>
</dbReference>
<proteinExistence type="predicted"/>
<accession>A0ABQ3J834</accession>
<evidence type="ECO:0000256" key="1">
    <source>
        <dbReference type="ARBA" id="ARBA00023015"/>
    </source>
</evidence>
<dbReference type="InterPro" id="IPR036388">
    <property type="entry name" value="WH-like_DNA-bd_sf"/>
</dbReference>
<dbReference type="PANTHER" id="PTHR33154:SF28">
    <property type="entry name" value="HTH-TYPE TRANSCRIPTIONAL REGULATOR YGAV-RELATED"/>
    <property type="match status" value="1"/>
</dbReference>
<dbReference type="Proteomes" id="UP000609802">
    <property type="component" value="Unassembled WGS sequence"/>
</dbReference>
<dbReference type="Pfam" id="PF01022">
    <property type="entry name" value="HTH_5"/>
    <property type="match status" value="1"/>
</dbReference>
<sequence>MNTAPHDTDPMADLQARADEVATLLKQLANTRRLMILCRLAAGPATVSELCTVADLSQSAISQHLAKMRAEGLVQGEKEGLQIHYSISDPRCMDVLNHLKASFCD</sequence>
<keyword evidence="3" id="KW-0804">Transcription</keyword>
<dbReference type="EMBL" id="BNCH01000006">
    <property type="protein sequence ID" value="GHF03607.1"/>
    <property type="molecule type" value="Genomic_DNA"/>
</dbReference>
<dbReference type="Gene3D" id="1.10.10.10">
    <property type="entry name" value="Winged helix-like DNA-binding domain superfamily/Winged helix DNA-binding domain"/>
    <property type="match status" value="1"/>
</dbReference>
<dbReference type="SMART" id="SM00418">
    <property type="entry name" value="HTH_ARSR"/>
    <property type="match status" value="1"/>
</dbReference>
<dbReference type="InterPro" id="IPR051081">
    <property type="entry name" value="HTH_MetalResp_TranReg"/>
</dbReference>
<dbReference type="PANTHER" id="PTHR33154">
    <property type="entry name" value="TRANSCRIPTIONAL REGULATOR, ARSR FAMILY"/>
    <property type="match status" value="1"/>
</dbReference>
<gene>
    <name evidence="5" type="primary">hlyU</name>
    <name evidence="5" type="ORF">GCM10016455_26170</name>
</gene>
<dbReference type="CDD" id="cd00090">
    <property type="entry name" value="HTH_ARSR"/>
    <property type="match status" value="1"/>
</dbReference>
<feature type="domain" description="HTH arsR-type" evidence="4">
    <location>
        <begin position="14"/>
        <end position="105"/>
    </location>
</feature>
<evidence type="ECO:0000313" key="5">
    <source>
        <dbReference type="EMBL" id="GHF03607.1"/>
    </source>
</evidence>
<evidence type="ECO:0000259" key="4">
    <source>
        <dbReference type="PROSITE" id="PS50987"/>
    </source>
</evidence>
<reference evidence="6" key="1">
    <citation type="journal article" date="2019" name="Int. J. Syst. Evol. Microbiol.">
        <title>The Global Catalogue of Microorganisms (GCM) 10K type strain sequencing project: providing services to taxonomists for standard genome sequencing and annotation.</title>
        <authorList>
            <consortium name="The Broad Institute Genomics Platform"/>
            <consortium name="The Broad Institute Genome Sequencing Center for Infectious Disease"/>
            <person name="Wu L."/>
            <person name="Ma J."/>
        </authorList>
    </citation>
    <scope>NUCLEOTIDE SEQUENCE [LARGE SCALE GENOMIC DNA]</scope>
    <source>
        <strain evidence="6">KCTC 42443</strain>
    </source>
</reference>
<dbReference type="InterPro" id="IPR036390">
    <property type="entry name" value="WH_DNA-bd_sf"/>
</dbReference>
<dbReference type="PRINTS" id="PR00778">
    <property type="entry name" value="HTHARSR"/>
</dbReference>
<dbReference type="InterPro" id="IPR011991">
    <property type="entry name" value="ArsR-like_HTH"/>
</dbReference>
<keyword evidence="1" id="KW-0805">Transcription regulation</keyword>
<evidence type="ECO:0000256" key="3">
    <source>
        <dbReference type="ARBA" id="ARBA00023163"/>
    </source>
</evidence>